<sequence>MERKDNIITYVRFLGHLSFRKMPFNEIDALIFSMLTYFDWNSIVSSNEKTISLQDAYNELLYLEVGNVEYEQLRIVKNEEARDVFLMEDKPKRKPHNNAKSHERELLHEMAVSERFKNIKLSHFVDESDYEQAKQFAAIHIQYAPFSTFIAFRGTDDTLVGWKENWTMIYKEPVAGQVRAVKYVEQTTRKSWRQYFMHYKLGGHSKGGNLAIYAAFHINEKYLKKIDDIFNFDGPGFRSPFEESERYYLIKDRIHSYTPYFSLIGMALDHYRKDKTVQSFADGLSQHDGYTWIVNGSSFLLTNKRDLESQRVEKTFKTWVHSIPVDERETFVEVLFEVLEKANIVTMTDFLNMNVPNIAAILKSMITISSDKRDLILKILMMLYQENHKIKKQKLK</sequence>
<dbReference type="InterPro" id="IPR024499">
    <property type="entry name" value="Mbeg1-like"/>
</dbReference>
<keyword evidence="2" id="KW-1185">Reference proteome</keyword>
<dbReference type="AlphaFoldDB" id="A0A0R2HDT9"/>
<dbReference type="Proteomes" id="UP000051841">
    <property type="component" value="Unassembled WGS sequence"/>
</dbReference>
<dbReference type="InterPro" id="IPR029058">
    <property type="entry name" value="AB_hydrolase_fold"/>
</dbReference>
<evidence type="ECO:0008006" key="3">
    <source>
        <dbReference type="Google" id="ProtNLM"/>
    </source>
</evidence>
<proteinExistence type="predicted"/>
<accession>A0A0R2HDT9</accession>
<dbReference type="RefSeq" id="WP_031589717.1">
    <property type="nucleotide sequence ID" value="NZ_JNKN01000038.1"/>
</dbReference>
<dbReference type="SUPFAM" id="SSF53474">
    <property type="entry name" value="alpha/beta-Hydrolases"/>
    <property type="match status" value="1"/>
</dbReference>
<evidence type="ECO:0000313" key="2">
    <source>
        <dbReference type="Proteomes" id="UP000051841"/>
    </source>
</evidence>
<organism evidence="1 2">
    <name type="scientific">Kandleria vitulina DSM 20405</name>
    <dbReference type="NCBI Taxonomy" id="1410657"/>
    <lineage>
        <taxon>Bacteria</taxon>
        <taxon>Bacillati</taxon>
        <taxon>Bacillota</taxon>
        <taxon>Erysipelotrichia</taxon>
        <taxon>Erysipelotrichales</taxon>
        <taxon>Coprobacillaceae</taxon>
        <taxon>Kandleria</taxon>
    </lineage>
</organism>
<reference evidence="1 2" key="1">
    <citation type="journal article" date="2015" name="Genome Announc.">
        <title>Expanding the biotechnology potential of lactobacilli through comparative genomics of 213 strains and associated genera.</title>
        <authorList>
            <person name="Sun Z."/>
            <person name="Harris H.M."/>
            <person name="McCann A."/>
            <person name="Guo C."/>
            <person name="Argimon S."/>
            <person name="Zhang W."/>
            <person name="Yang X."/>
            <person name="Jeffery I.B."/>
            <person name="Cooney J.C."/>
            <person name="Kagawa T.F."/>
            <person name="Liu W."/>
            <person name="Song Y."/>
            <person name="Salvetti E."/>
            <person name="Wrobel A."/>
            <person name="Rasinkangas P."/>
            <person name="Parkhill J."/>
            <person name="Rea M.C."/>
            <person name="O'Sullivan O."/>
            <person name="Ritari J."/>
            <person name="Douillard F.P."/>
            <person name="Paul Ross R."/>
            <person name="Yang R."/>
            <person name="Briner A.E."/>
            <person name="Felis G.E."/>
            <person name="de Vos W.M."/>
            <person name="Barrangou R."/>
            <person name="Klaenhammer T.R."/>
            <person name="Caufield P.W."/>
            <person name="Cui Y."/>
            <person name="Zhang H."/>
            <person name="O'Toole P.W."/>
        </authorList>
    </citation>
    <scope>NUCLEOTIDE SEQUENCE [LARGE SCALE GENOMIC DNA]</scope>
    <source>
        <strain evidence="1 2">DSM 20405</strain>
    </source>
</reference>
<dbReference type="Pfam" id="PF11187">
    <property type="entry name" value="Mbeg1-like"/>
    <property type="match status" value="1"/>
</dbReference>
<gene>
    <name evidence="1" type="ORF">IV49_GL001374</name>
</gene>
<name>A0A0R2HDT9_9FIRM</name>
<dbReference type="PATRIC" id="fig|1410657.5.peg.1423"/>
<comment type="caution">
    <text evidence="1">The sequence shown here is derived from an EMBL/GenBank/DDBJ whole genome shotgun (WGS) entry which is preliminary data.</text>
</comment>
<evidence type="ECO:0000313" key="1">
    <source>
        <dbReference type="EMBL" id="KRN47581.1"/>
    </source>
</evidence>
<protein>
    <recommendedName>
        <fullName evidence="3">DUF2974 domain-containing protein</fullName>
    </recommendedName>
</protein>
<dbReference type="EMBL" id="JQBL01000039">
    <property type="protein sequence ID" value="KRN47581.1"/>
    <property type="molecule type" value="Genomic_DNA"/>
</dbReference>